<comment type="caution">
    <text evidence="2">The sequence shown here is derived from an EMBL/GenBank/DDBJ whole genome shotgun (WGS) entry which is preliminary data.</text>
</comment>
<dbReference type="AlphaFoldDB" id="A0A853FBJ9"/>
<proteinExistence type="predicted"/>
<accession>A0A853FBJ9</accession>
<protein>
    <recommendedName>
        <fullName evidence="4">Thioredoxin domain-containing protein</fullName>
    </recommendedName>
</protein>
<keyword evidence="3" id="KW-1185">Reference proteome</keyword>
<evidence type="ECO:0000256" key="1">
    <source>
        <dbReference type="SAM" id="Phobius"/>
    </source>
</evidence>
<evidence type="ECO:0000313" key="2">
    <source>
        <dbReference type="EMBL" id="NYT37299.1"/>
    </source>
</evidence>
<dbReference type="Proteomes" id="UP000580517">
    <property type="component" value="Unassembled WGS sequence"/>
</dbReference>
<feature type="transmembrane region" description="Helical" evidence="1">
    <location>
        <begin position="20"/>
        <end position="40"/>
    </location>
</feature>
<evidence type="ECO:0008006" key="4">
    <source>
        <dbReference type="Google" id="ProtNLM"/>
    </source>
</evidence>
<keyword evidence="1" id="KW-1133">Transmembrane helix</keyword>
<dbReference type="OrthoDB" id="9180342at2"/>
<dbReference type="EMBL" id="JACCEW010000003">
    <property type="protein sequence ID" value="NYT37299.1"/>
    <property type="molecule type" value="Genomic_DNA"/>
</dbReference>
<sequence>MPSNPTANPNARRVRSAWPLYLIVFICIAPVVFALLVYYVPSLRPDEHSNYGALIDPQRAMPDSSALALTTLDGQPFDLDSLRGKWLLVTADQSACPESCVRKLFILRNSHASQGKNVHRLARIWFVTDEGQVPEKVLEAYRGYHMLRADPTQLAAFLAPQATDGDRQAALRAPMWIIDPLGNLMMRFPENADPLEVRGDISKLLHSSRIG</sequence>
<reference evidence="2 3" key="1">
    <citation type="submission" date="2020-07" db="EMBL/GenBank/DDBJ databases">
        <title>Taxonomic revisions and descriptions of new bacterial species based on genomic comparisons in the high-G+C-content subgroup of the family Alcaligenaceae.</title>
        <authorList>
            <person name="Szabo A."/>
            <person name="Felfoldi T."/>
        </authorList>
    </citation>
    <scope>NUCLEOTIDE SEQUENCE [LARGE SCALE GENOMIC DNA]</scope>
    <source>
        <strain evidence="2 3">DSM 25264</strain>
    </source>
</reference>
<organism evidence="2 3">
    <name type="scientific">Allopusillimonas soli</name>
    <dbReference type="NCBI Taxonomy" id="659016"/>
    <lineage>
        <taxon>Bacteria</taxon>
        <taxon>Pseudomonadati</taxon>
        <taxon>Pseudomonadota</taxon>
        <taxon>Betaproteobacteria</taxon>
        <taxon>Burkholderiales</taxon>
        <taxon>Alcaligenaceae</taxon>
        <taxon>Allopusillimonas</taxon>
    </lineage>
</organism>
<dbReference type="InterPro" id="IPR036249">
    <property type="entry name" value="Thioredoxin-like_sf"/>
</dbReference>
<keyword evidence="1" id="KW-0472">Membrane</keyword>
<dbReference type="SUPFAM" id="SSF52833">
    <property type="entry name" value="Thioredoxin-like"/>
    <property type="match status" value="1"/>
</dbReference>
<dbReference type="Gene3D" id="3.40.30.10">
    <property type="entry name" value="Glutaredoxin"/>
    <property type="match status" value="1"/>
</dbReference>
<gene>
    <name evidence="2" type="ORF">H0A68_10485</name>
</gene>
<name>A0A853FBJ9_9BURK</name>
<keyword evidence="1" id="KW-0812">Transmembrane</keyword>
<evidence type="ECO:0000313" key="3">
    <source>
        <dbReference type="Proteomes" id="UP000580517"/>
    </source>
</evidence>
<dbReference type="RefSeq" id="WP_129969547.1">
    <property type="nucleotide sequence ID" value="NZ_JACCEW010000003.1"/>
</dbReference>